<dbReference type="EMBL" id="JALAXI010000004">
    <property type="protein sequence ID" value="MCY9279342.1"/>
    <property type="molecule type" value="Genomic_DNA"/>
</dbReference>
<reference evidence="2" key="1">
    <citation type="submission" date="2022-02" db="EMBL/GenBank/DDBJ databases">
        <title>Crop Bioprotection Bacillus Genome Sequencing.</title>
        <authorList>
            <person name="Dunlap C."/>
        </authorList>
    </citation>
    <scope>NUCLEOTIDE SEQUENCE</scope>
    <source>
        <strain evidence="2">T20C14</strain>
    </source>
</reference>
<evidence type="ECO:0000256" key="1">
    <source>
        <dbReference type="SAM" id="SignalP"/>
    </source>
</evidence>
<sequence>MKKLIITTTVACMFGTCLAPFSSEAQAKTDSQIQLDTLTIEEEMEAQQIAEDLAFIFGETSSVVDGKFVINKDMVAEKFGQSSVATVEAFVKLVNGEELTAEDLKGVPDPTANSSQFYTASWWGCLKEKIIDFTGLGFIGGGLEKMLKKKLWKKAATEIIKIVGKNAIRGGVLGLAGSLAWFSVRCIGK</sequence>
<dbReference type="RefSeq" id="WP_268304925.1">
    <property type="nucleotide sequence ID" value="NZ_JALAJL010000048.1"/>
</dbReference>
<protein>
    <submittedName>
        <fullName evidence="2">Uncharacterized protein</fullName>
    </submittedName>
</protein>
<keyword evidence="1" id="KW-0732">Signal</keyword>
<gene>
    <name evidence="2" type="ORF">MOE73_04620</name>
</gene>
<proteinExistence type="predicted"/>
<feature type="chain" id="PRO_5041707087" evidence="1">
    <location>
        <begin position="28"/>
        <end position="189"/>
    </location>
</feature>
<dbReference type="Proteomes" id="UP001066455">
    <property type="component" value="Unassembled WGS sequence"/>
</dbReference>
<dbReference type="AlphaFoldDB" id="A0AA90F4M0"/>
<organism evidence="2 3">
    <name type="scientific">Bacillus haynesii</name>
    <dbReference type="NCBI Taxonomy" id="1925021"/>
    <lineage>
        <taxon>Bacteria</taxon>
        <taxon>Bacillati</taxon>
        <taxon>Bacillota</taxon>
        <taxon>Bacilli</taxon>
        <taxon>Bacillales</taxon>
        <taxon>Bacillaceae</taxon>
        <taxon>Bacillus</taxon>
    </lineage>
</organism>
<accession>A0AA90F4M0</accession>
<feature type="signal peptide" evidence="1">
    <location>
        <begin position="1"/>
        <end position="27"/>
    </location>
</feature>
<evidence type="ECO:0000313" key="3">
    <source>
        <dbReference type="Proteomes" id="UP001066455"/>
    </source>
</evidence>
<evidence type="ECO:0000313" key="2">
    <source>
        <dbReference type="EMBL" id="MCY9279342.1"/>
    </source>
</evidence>
<comment type="caution">
    <text evidence="2">The sequence shown here is derived from an EMBL/GenBank/DDBJ whole genome shotgun (WGS) entry which is preliminary data.</text>
</comment>
<name>A0AA90F4M0_9BACI</name>